<dbReference type="InterPro" id="IPR036047">
    <property type="entry name" value="F-box-like_dom_sf"/>
</dbReference>
<dbReference type="Proteomes" id="UP000816034">
    <property type="component" value="Unassembled WGS sequence"/>
</dbReference>
<sequence>MRKRKPVLWHLVLNNPYMVLLIFANLDMTTLFGSCSLVCREWYELFFDPSLDDDCGSREQNHHHERTNDESFRKSLLKIVYLNCMAQTMGLKKQWNHYYALDDEVFLHFDEIKSVLLKNDELAAFSQLLSKSDRKKKKKQNTCRKYLTINSVCELIPMIRYPYKALKFSNENSRLVKTTQHTQTNVKSFPLTRWKFALRNDCSFSICHYLMAHTFRVDTKLRLDITCTMTQKSLLTTPISVFNERSISVMKIEMVYHPQFQKRYKNKFNINGKKECYVYSVYLLFAAGGILYLKKYLICDYLSGNVDYVEDVNNYLKPLKLENQIYRSPSQFSFTVGDWDSQTLDIVLFIDHVRQIVYVCVDNMCVCGFTSNEQAQKHKLYLYAPLQVVPFESFNSDRPLLSAYAFNVTRAAQQEGITLANPSHYSDFVLLELKMACHEVSYREDEGFVYAEKFYVAIAKKLECDHQEHPYSIQWKRFSQFLLYKELSFKSYGTDGSPMICAKFIDQGRHLQVKADYYETSYDDNYGIYELTVTYVTHTLVYNSMSCSSNFTSIEDLKGVNNNLTFPHHLVLDTSLNLCIPSFDRAMFATDVLEVLTFDLNSRCALRIDILNKRYELVFF</sequence>
<organism evidence="3 4">
    <name type="scientific">Naegleria lovaniensis</name>
    <name type="common">Amoeba</name>
    <dbReference type="NCBI Taxonomy" id="51637"/>
    <lineage>
        <taxon>Eukaryota</taxon>
        <taxon>Discoba</taxon>
        <taxon>Heterolobosea</taxon>
        <taxon>Tetramitia</taxon>
        <taxon>Eutetramitia</taxon>
        <taxon>Vahlkampfiidae</taxon>
        <taxon>Naegleria</taxon>
    </lineage>
</organism>
<dbReference type="AlphaFoldDB" id="A0AA88KQ59"/>
<feature type="transmembrane region" description="Helical" evidence="1">
    <location>
        <begin position="7"/>
        <end position="26"/>
    </location>
</feature>
<dbReference type="SUPFAM" id="SSF81383">
    <property type="entry name" value="F-box domain"/>
    <property type="match status" value="1"/>
</dbReference>
<evidence type="ECO:0000256" key="1">
    <source>
        <dbReference type="SAM" id="Phobius"/>
    </source>
</evidence>
<reference evidence="3 4" key="1">
    <citation type="journal article" date="2018" name="BMC Genomics">
        <title>The genome of Naegleria lovaniensis, the basis for a comparative approach to unravel pathogenicity factors of the human pathogenic amoeba N. fowleri.</title>
        <authorList>
            <person name="Liechti N."/>
            <person name="Schurch N."/>
            <person name="Bruggmann R."/>
            <person name="Wittwer M."/>
        </authorList>
    </citation>
    <scope>NUCLEOTIDE SEQUENCE [LARGE SCALE GENOMIC DNA]</scope>
    <source>
        <strain evidence="3 4">ATCC 30569</strain>
    </source>
</reference>
<proteinExistence type="predicted"/>
<accession>A0AA88KQ59</accession>
<feature type="domain" description="F-box" evidence="2">
    <location>
        <begin position="19"/>
        <end position="51"/>
    </location>
</feature>
<dbReference type="EMBL" id="PYSW02000005">
    <property type="protein sequence ID" value="KAG2392166.1"/>
    <property type="molecule type" value="Genomic_DNA"/>
</dbReference>
<evidence type="ECO:0000313" key="4">
    <source>
        <dbReference type="Proteomes" id="UP000816034"/>
    </source>
</evidence>
<evidence type="ECO:0000259" key="2">
    <source>
        <dbReference type="Pfam" id="PF12937"/>
    </source>
</evidence>
<name>A0AA88KQ59_NAELO</name>
<keyword evidence="1" id="KW-0812">Transmembrane</keyword>
<keyword evidence="4" id="KW-1185">Reference proteome</keyword>
<dbReference type="Pfam" id="PF12937">
    <property type="entry name" value="F-box-like"/>
    <property type="match status" value="1"/>
</dbReference>
<evidence type="ECO:0000313" key="3">
    <source>
        <dbReference type="EMBL" id="KAG2392166.1"/>
    </source>
</evidence>
<keyword evidence="1" id="KW-1133">Transmembrane helix</keyword>
<dbReference type="RefSeq" id="XP_044554060.1">
    <property type="nucleotide sequence ID" value="XM_044688183.1"/>
</dbReference>
<comment type="caution">
    <text evidence="3">The sequence shown here is derived from an EMBL/GenBank/DDBJ whole genome shotgun (WGS) entry which is preliminary data.</text>
</comment>
<keyword evidence="1" id="KW-0472">Membrane</keyword>
<dbReference type="InterPro" id="IPR001810">
    <property type="entry name" value="F-box_dom"/>
</dbReference>
<protein>
    <recommendedName>
        <fullName evidence="2">F-box domain-containing protein</fullName>
    </recommendedName>
</protein>
<gene>
    <name evidence="3" type="ORF">C9374_012418</name>
</gene>
<dbReference type="Gene3D" id="1.20.1280.50">
    <property type="match status" value="1"/>
</dbReference>
<dbReference type="GeneID" id="68104872"/>